<accession>A0A1W1C664</accession>
<evidence type="ECO:0000313" key="1">
    <source>
        <dbReference type="EMBL" id="SFV61233.1"/>
    </source>
</evidence>
<name>A0A1W1C664_9ZZZZ</name>
<reference evidence="1" key="1">
    <citation type="submission" date="2016-10" db="EMBL/GenBank/DDBJ databases">
        <authorList>
            <person name="de Groot N.N."/>
        </authorList>
    </citation>
    <scope>NUCLEOTIDE SEQUENCE</scope>
</reference>
<sequence>MPSKSATKAVKGLYPLSTKRPAKIPPTSETMTSFVIMAKKIVSRGIAIEMIPYSIKVPENLMYKRIITQ</sequence>
<protein>
    <submittedName>
        <fullName evidence="1">Uncharacterized protein</fullName>
    </submittedName>
</protein>
<dbReference type="AlphaFoldDB" id="A0A1W1C664"/>
<gene>
    <name evidence="1" type="ORF">MNB_SV-10-1144</name>
</gene>
<proteinExistence type="predicted"/>
<dbReference type="EMBL" id="FPHL01000024">
    <property type="protein sequence ID" value="SFV61233.1"/>
    <property type="molecule type" value="Genomic_DNA"/>
</dbReference>
<organism evidence="1">
    <name type="scientific">hydrothermal vent metagenome</name>
    <dbReference type="NCBI Taxonomy" id="652676"/>
    <lineage>
        <taxon>unclassified sequences</taxon>
        <taxon>metagenomes</taxon>
        <taxon>ecological metagenomes</taxon>
    </lineage>
</organism>